<feature type="region of interest" description="Disordered" evidence="1">
    <location>
        <begin position="1"/>
        <end position="57"/>
    </location>
</feature>
<proteinExistence type="predicted"/>
<feature type="compositionally biased region" description="Gly residues" evidence="1">
    <location>
        <begin position="1"/>
        <end position="25"/>
    </location>
</feature>
<keyword evidence="3" id="KW-1185">Reference proteome</keyword>
<feature type="compositionally biased region" description="Basic residues" evidence="1">
    <location>
        <begin position="38"/>
        <end position="57"/>
    </location>
</feature>
<dbReference type="Proteomes" id="UP001187192">
    <property type="component" value="Unassembled WGS sequence"/>
</dbReference>
<comment type="caution">
    <text evidence="2">The sequence shown here is derived from an EMBL/GenBank/DDBJ whole genome shotgun (WGS) entry which is preliminary data.</text>
</comment>
<evidence type="ECO:0000313" key="2">
    <source>
        <dbReference type="EMBL" id="GMN69884.1"/>
    </source>
</evidence>
<evidence type="ECO:0000313" key="3">
    <source>
        <dbReference type="Proteomes" id="UP001187192"/>
    </source>
</evidence>
<organism evidence="2 3">
    <name type="scientific">Ficus carica</name>
    <name type="common">Common fig</name>
    <dbReference type="NCBI Taxonomy" id="3494"/>
    <lineage>
        <taxon>Eukaryota</taxon>
        <taxon>Viridiplantae</taxon>
        <taxon>Streptophyta</taxon>
        <taxon>Embryophyta</taxon>
        <taxon>Tracheophyta</taxon>
        <taxon>Spermatophyta</taxon>
        <taxon>Magnoliopsida</taxon>
        <taxon>eudicotyledons</taxon>
        <taxon>Gunneridae</taxon>
        <taxon>Pentapetalae</taxon>
        <taxon>rosids</taxon>
        <taxon>fabids</taxon>
        <taxon>Rosales</taxon>
        <taxon>Moraceae</taxon>
        <taxon>Ficeae</taxon>
        <taxon>Ficus</taxon>
    </lineage>
</organism>
<evidence type="ECO:0000256" key="1">
    <source>
        <dbReference type="SAM" id="MobiDB-lite"/>
    </source>
</evidence>
<accession>A0AA88EJ84</accession>
<dbReference type="EMBL" id="BTGU01000961">
    <property type="protein sequence ID" value="GMN69884.1"/>
    <property type="molecule type" value="Genomic_DNA"/>
</dbReference>
<feature type="compositionally biased region" description="Low complexity" evidence="1">
    <location>
        <begin position="26"/>
        <end position="37"/>
    </location>
</feature>
<dbReference type="AlphaFoldDB" id="A0AA88EJ84"/>
<protein>
    <submittedName>
        <fullName evidence="2">Uncharacterized protein</fullName>
    </submittedName>
</protein>
<name>A0AA88EJ84_FICCA</name>
<gene>
    <name evidence="2" type="ORF">TIFTF001_038934</name>
</gene>
<sequence length="57" mass="6022">MGGRRAWGVPGPGEGGQGAGWGVVGGESPASGVVVGVGRRRRESHRRRRRLGVRKFI</sequence>
<reference evidence="2" key="1">
    <citation type="submission" date="2023-07" db="EMBL/GenBank/DDBJ databases">
        <title>draft genome sequence of fig (Ficus carica).</title>
        <authorList>
            <person name="Takahashi T."/>
            <person name="Nishimura K."/>
        </authorList>
    </citation>
    <scope>NUCLEOTIDE SEQUENCE</scope>
</reference>